<dbReference type="PROSITE" id="PS51257">
    <property type="entry name" value="PROKAR_LIPOPROTEIN"/>
    <property type="match status" value="1"/>
</dbReference>
<evidence type="ECO:0000259" key="2">
    <source>
        <dbReference type="Pfam" id="PF01273"/>
    </source>
</evidence>
<dbReference type="Gene3D" id="3.15.10.10">
    <property type="entry name" value="Bactericidal permeability-increasing protein, domain 1"/>
    <property type="match status" value="1"/>
</dbReference>
<dbReference type="OMA" id="PRAMQNV"/>
<feature type="signal peptide" evidence="1">
    <location>
        <begin position="1"/>
        <end position="21"/>
    </location>
</feature>
<feature type="domain" description="Lipid-binding serum glycoprotein N-terminal" evidence="2">
    <location>
        <begin position="48"/>
        <end position="185"/>
    </location>
</feature>
<reference evidence="3" key="1">
    <citation type="submission" date="2025-08" db="UniProtKB">
        <authorList>
            <consortium name="Ensembl"/>
        </authorList>
    </citation>
    <scope>IDENTIFICATION</scope>
</reference>
<evidence type="ECO:0000256" key="1">
    <source>
        <dbReference type="SAM" id="SignalP"/>
    </source>
</evidence>
<dbReference type="InterPro" id="IPR051660">
    <property type="entry name" value="BPI_fold-BPI/LBP"/>
</dbReference>
<evidence type="ECO:0000313" key="3">
    <source>
        <dbReference type="Ensembl" id="ENSPCLP00000000391.1"/>
    </source>
</evidence>
<dbReference type="Gene3D" id="3.15.20.10">
    <property type="entry name" value="Bactericidal permeability-increasing protein, domain 2"/>
    <property type="match status" value="1"/>
</dbReference>
<dbReference type="PANTHER" id="PTHR46019:SF4">
    <property type="entry name" value="BPI FOLD-CONTAINING FAMILY B MEMBER 4"/>
    <property type="match status" value="1"/>
</dbReference>
<reference evidence="3" key="2">
    <citation type="submission" date="2025-09" db="UniProtKB">
        <authorList>
            <consortium name="Ensembl"/>
        </authorList>
    </citation>
    <scope>IDENTIFICATION</scope>
</reference>
<keyword evidence="1" id="KW-0732">Signal</keyword>
<dbReference type="AlphaFoldDB" id="A0A669PFI2"/>
<organism evidence="3 4">
    <name type="scientific">Phasianus colchicus</name>
    <name type="common">Common pheasant</name>
    <dbReference type="NCBI Taxonomy" id="9054"/>
    <lineage>
        <taxon>Eukaryota</taxon>
        <taxon>Metazoa</taxon>
        <taxon>Chordata</taxon>
        <taxon>Craniata</taxon>
        <taxon>Vertebrata</taxon>
        <taxon>Euteleostomi</taxon>
        <taxon>Archelosauria</taxon>
        <taxon>Archosauria</taxon>
        <taxon>Dinosauria</taxon>
        <taxon>Saurischia</taxon>
        <taxon>Theropoda</taxon>
        <taxon>Coelurosauria</taxon>
        <taxon>Aves</taxon>
        <taxon>Neognathae</taxon>
        <taxon>Galloanserae</taxon>
        <taxon>Galliformes</taxon>
        <taxon>Phasianidae</taxon>
        <taxon>Phasianinae</taxon>
        <taxon>Phasianus</taxon>
    </lineage>
</organism>
<protein>
    <recommendedName>
        <fullName evidence="2">Lipid-binding serum glycoprotein N-terminal domain-containing protein</fullName>
    </recommendedName>
</protein>
<dbReference type="GO" id="GO:0008289">
    <property type="term" value="F:lipid binding"/>
    <property type="evidence" value="ECO:0007669"/>
    <property type="project" value="InterPro"/>
</dbReference>
<feature type="chain" id="PRO_5025458251" description="Lipid-binding serum glycoprotein N-terminal domain-containing protein" evidence="1">
    <location>
        <begin position="22"/>
        <end position="422"/>
    </location>
</feature>
<accession>A0A669PFI2</accession>
<name>A0A669PFI2_PHACC</name>
<dbReference type="PANTHER" id="PTHR46019">
    <property type="entry name" value="BPI FOLD-CONTAINING FAMILY B MEMBER 4-RELATED"/>
    <property type="match status" value="1"/>
</dbReference>
<dbReference type="Pfam" id="PF01273">
    <property type="entry name" value="LBP_BPI_CETP"/>
    <property type="match status" value="1"/>
</dbReference>
<dbReference type="InterPro" id="IPR017943">
    <property type="entry name" value="Bactericidal_perm-incr_a/b_dom"/>
</dbReference>
<dbReference type="SUPFAM" id="SSF55394">
    <property type="entry name" value="Bactericidal permeability-increasing protein, BPI"/>
    <property type="match status" value="2"/>
</dbReference>
<keyword evidence="4" id="KW-1185">Reference proteome</keyword>
<dbReference type="InterPro" id="IPR017942">
    <property type="entry name" value="Lipid-bd_serum_glycop_N"/>
</dbReference>
<evidence type="ECO:0000313" key="4">
    <source>
        <dbReference type="Proteomes" id="UP000472261"/>
    </source>
</evidence>
<dbReference type="Ensembl" id="ENSPCLT00000000512.1">
    <property type="protein sequence ID" value="ENSPCLP00000000391.1"/>
    <property type="gene ID" value="ENSPCLG00000000329.1"/>
</dbReference>
<proteinExistence type="predicted"/>
<dbReference type="Proteomes" id="UP000472261">
    <property type="component" value="Unplaced"/>
</dbReference>
<sequence length="422" mass="45108">MKPLKLFGMVIFCGLLSPTQGVLSGLSCTVSTNAIKQVLSSAIISSGLLQTHLHDLVLPNIMSDRGLLSSLIVITGLHLEKSQLPTLSLELLPGIGMQLAISVHLDFSGNCLIGLLSNVIVISLDVTITTNIKYANFESGAVQVIADDCFCILGAVKIELLSGLVSLSVHDVVLSHLTATLPGLVRAVFPDHHQWFPHAAVIPIGSKGMLRYGLVSPPFISGSSLIMNLDGTVQQIGGSIIPHNSYASAMPSLPNRLMTICMRQSFLNSVLILQLQIQPYTFPCSPETFSEANQLIDSIIALYPAGCTSCPMSSLLSIHVEGAGNPILHLEPNKATVELPVLLQILGKRPDESIINLLLLKVNLNLNIHLSISRGSLVLAFSLNRYTSKCLILDTSDKGAKENAIVSASQGMIKDWEASLTA</sequence>